<evidence type="ECO:0000256" key="3">
    <source>
        <dbReference type="SAM" id="MobiDB-lite"/>
    </source>
</evidence>
<dbReference type="eggNOG" id="KOG4765">
    <property type="taxonomic scope" value="Eukaryota"/>
</dbReference>
<dbReference type="Proteomes" id="UP000002630">
    <property type="component" value="Linkage Group LG11"/>
</dbReference>
<proteinExistence type="predicted"/>
<feature type="region of interest" description="Disordered" evidence="3">
    <location>
        <begin position="234"/>
        <end position="266"/>
    </location>
</feature>
<dbReference type="InParanoid" id="D8LF30"/>
<evidence type="ECO:0000256" key="2">
    <source>
        <dbReference type="ARBA" id="ARBA00023242"/>
    </source>
</evidence>
<dbReference type="EMBL" id="FN648000">
    <property type="protein sequence ID" value="CBN79850.1"/>
    <property type="molecule type" value="Genomic_DNA"/>
</dbReference>
<gene>
    <name evidence="5" type="ORF">Esi_0014_0225</name>
</gene>
<organism evidence="5 6">
    <name type="scientific">Ectocarpus siliculosus</name>
    <name type="common">Brown alga</name>
    <name type="synonym">Conferva siliculosa</name>
    <dbReference type="NCBI Taxonomy" id="2880"/>
    <lineage>
        <taxon>Eukaryota</taxon>
        <taxon>Sar</taxon>
        <taxon>Stramenopiles</taxon>
        <taxon>Ochrophyta</taxon>
        <taxon>PX clade</taxon>
        <taxon>Phaeophyceae</taxon>
        <taxon>Ectocarpales</taxon>
        <taxon>Ectocarpaceae</taxon>
        <taxon>Ectocarpus</taxon>
    </lineage>
</organism>
<dbReference type="InterPro" id="IPR012935">
    <property type="entry name" value="NuBaID_N"/>
</dbReference>
<evidence type="ECO:0000313" key="5">
    <source>
        <dbReference type="EMBL" id="CBN79850.1"/>
    </source>
</evidence>
<dbReference type="AlphaFoldDB" id="D8LF30"/>
<accession>D8LF30</accession>
<dbReference type="OrthoDB" id="614844at2759"/>
<keyword evidence="6" id="KW-1185">Reference proteome</keyword>
<evidence type="ECO:0000313" key="6">
    <source>
        <dbReference type="Proteomes" id="UP000002630"/>
    </source>
</evidence>
<dbReference type="PANTHER" id="PTHR15835:SF6">
    <property type="entry name" value="ZINC FINGER C3HC-TYPE PROTEIN 1"/>
    <property type="match status" value="1"/>
</dbReference>
<sequence length="488" mass="51310">MPKDLEEKVVAALARFDTAVRQANPIRLNQQQEDPREIDVLERIAAEADGARPLADKPTCRPWDYESFKARLATFTPLNWFSKPAFASPAVCARYGWINTGRDTLSCQCCSAQLRFADQAAGSDGNAANDDVCGGGGGDIVAVVEPTPSSSFSSRLQSQHHDLCPWNGNACPREFLQLPPMAVEDQLADFLARLDSLLPVMRAAALPEVSLPSTFEQHCPGGLSALAAKAMPSVVETREETSENRTAGAHKRQRSGSGKAAGSADNREMLRFGDEMLGTAAAIAMFGWQSAPATVPVSACAAVSPTEGSSSNGSTVAVADGGARATAKSPARLSCALCKRRLVTDNFLTLEAGPSSGVGCTAAGTGAEESPGVLSSPEGRGGSGRSGKRRRLSGGGTPLKPMDLAVEHRSFCPWAAVHPPVAGEEAIEGAVPGWRLPLEAVLGWQNPSKQEQVLSTQKERGGFSDAANGEVEGALQKVQKVLGVLMRY</sequence>
<dbReference type="STRING" id="2880.D8LF30"/>
<keyword evidence="2" id="KW-0539">Nucleus</keyword>
<reference evidence="5 6" key="1">
    <citation type="journal article" date="2010" name="Nature">
        <title>The Ectocarpus genome and the independent evolution of multicellularity in brown algae.</title>
        <authorList>
            <person name="Cock J.M."/>
            <person name="Sterck L."/>
            <person name="Rouze P."/>
            <person name="Scornet D."/>
            <person name="Allen A.E."/>
            <person name="Amoutzias G."/>
            <person name="Anthouard V."/>
            <person name="Artiguenave F."/>
            <person name="Aury J.M."/>
            <person name="Badger J.H."/>
            <person name="Beszteri B."/>
            <person name="Billiau K."/>
            <person name="Bonnet E."/>
            <person name="Bothwell J.H."/>
            <person name="Bowler C."/>
            <person name="Boyen C."/>
            <person name="Brownlee C."/>
            <person name="Carrano C.J."/>
            <person name="Charrier B."/>
            <person name="Cho G.Y."/>
            <person name="Coelho S.M."/>
            <person name="Collen J."/>
            <person name="Corre E."/>
            <person name="Da Silva C."/>
            <person name="Delage L."/>
            <person name="Delaroque N."/>
            <person name="Dittami S.M."/>
            <person name="Doulbeau S."/>
            <person name="Elias M."/>
            <person name="Farnham G."/>
            <person name="Gachon C.M."/>
            <person name="Gschloessl B."/>
            <person name="Heesch S."/>
            <person name="Jabbari K."/>
            <person name="Jubin C."/>
            <person name="Kawai H."/>
            <person name="Kimura K."/>
            <person name="Kloareg B."/>
            <person name="Kupper F.C."/>
            <person name="Lang D."/>
            <person name="Le Bail A."/>
            <person name="Leblanc C."/>
            <person name="Lerouge P."/>
            <person name="Lohr M."/>
            <person name="Lopez P.J."/>
            <person name="Martens C."/>
            <person name="Maumus F."/>
            <person name="Michel G."/>
            <person name="Miranda-Saavedra D."/>
            <person name="Morales J."/>
            <person name="Moreau H."/>
            <person name="Motomura T."/>
            <person name="Nagasato C."/>
            <person name="Napoli C.A."/>
            <person name="Nelson D.R."/>
            <person name="Nyvall-Collen P."/>
            <person name="Peters A.F."/>
            <person name="Pommier C."/>
            <person name="Potin P."/>
            <person name="Poulain J."/>
            <person name="Quesneville H."/>
            <person name="Read B."/>
            <person name="Rensing S.A."/>
            <person name="Ritter A."/>
            <person name="Rousvoal S."/>
            <person name="Samanta M."/>
            <person name="Samson G."/>
            <person name="Schroeder D.C."/>
            <person name="Segurens B."/>
            <person name="Strittmatter M."/>
            <person name="Tonon T."/>
            <person name="Tregear J.W."/>
            <person name="Valentin K."/>
            <person name="von Dassow P."/>
            <person name="Yamagishi T."/>
            <person name="Van de Peer Y."/>
            <person name="Wincker P."/>
        </authorList>
    </citation>
    <scope>NUCLEOTIDE SEQUENCE [LARGE SCALE GENOMIC DNA]</scope>
    <source>
        <strain evidence="6">Ec32 / CCAP1310/4</strain>
    </source>
</reference>
<dbReference type="Pfam" id="PF07967">
    <property type="entry name" value="zf-C3HC"/>
    <property type="match status" value="1"/>
</dbReference>
<protein>
    <recommendedName>
        <fullName evidence="4">C3HC-type domain-containing protein</fullName>
    </recommendedName>
</protein>
<dbReference type="PANTHER" id="PTHR15835">
    <property type="entry name" value="NUCLEAR-INTERACTING PARTNER OF ALK"/>
    <property type="match status" value="1"/>
</dbReference>
<comment type="subcellular location">
    <subcellularLocation>
        <location evidence="1">Nucleus</location>
    </subcellularLocation>
</comment>
<feature type="domain" description="C3HC-type" evidence="4">
    <location>
        <begin position="62"/>
        <end position="199"/>
    </location>
</feature>
<dbReference type="EMBL" id="FN649736">
    <property type="protein sequence ID" value="CBN79850.1"/>
    <property type="molecule type" value="Genomic_DNA"/>
</dbReference>
<dbReference type="SUPFAM" id="SSF57924">
    <property type="entry name" value="Inhibitor of apoptosis (IAP) repeat"/>
    <property type="match status" value="1"/>
</dbReference>
<dbReference type="GO" id="GO:0008270">
    <property type="term" value="F:zinc ion binding"/>
    <property type="evidence" value="ECO:0007669"/>
    <property type="project" value="InterPro"/>
</dbReference>
<name>D8LF30_ECTSI</name>
<evidence type="ECO:0000256" key="1">
    <source>
        <dbReference type="ARBA" id="ARBA00004123"/>
    </source>
</evidence>
<feature type="region of interest" description="Disordered" evidence="3">
    <location>
        <begin position="361"/>
        <end position="399"/>
    </location>
</feature>
<dbReference type="GO" id="GO:0005634">
    <property type="term" value="C:nucleus"/>
    <property type="evidence" value="ECO:0007669"/>
    <property type="project" value="UniProtKB-SubCell"/>
</dbReference>
<evidence type="ECO:0000259" key="4">
    <source>
        <dbReference type="Pfam" id="PF07967"/>
    </source>
</evidence>